<evidence type="ECO:0000256" key="5">
    <source>
        <dbReference type="SAM" id="MobiDB-lite"/>
    </source>
</evidence>
<evidence type="ECO:0000256" key="3">
    <source>
        <dbReference type="ARBA" id="ARBA00023163"/>
    </source>
</evidence>
<keyword evidence="4" id="KW-0539">Nucleus</keyword>
<dbReference type="Proteomes" id="UP000886595">
    <property type="component" value="Unassembled WGS sequence"/>
</dbReference>
<sequence>MMPTTVSGEIVTSKRSKQGEAGSSKNLIEKCDGKSAKYYIHVRGRRVQPADSHSLAERISERLTLLQDLVPGCSRITGKAVLLDEIINYVQSHLLLSMKLASINPRMKFNRNVSLSREVKENMLYAIACSEERLPSGYYSFAQNMPNSQTHMDLFKLRYGH</sequence>
<dbReference type="GO" id="GO:0046983">
    <property type="term" value="F:protein dimerization activity"/>
    <property type="evidence" value="ECO:0007669"/>
    <property type="project" value="InterPro"/>
</dbReference>
<name>A0A8X7S3I4_BRACI</name>
<proteinExistence type="predicted"/>
<protein>
    <recommendedName>
        <fullName evidence="6">BHLH domain-containing protein</fullName>
    </recommendedName>
</protein>
<dbReference type="EMBL" id="JAAMPC010000008">
    <property type="protein sequence ID" value="KAG2298886.1"/>
    <property type="molecule type" value="Genomic_DNA"/>
</dbReference>
<dbReference type="PANTHER" id="PTHR12565:SF444">
    <property type="entry name" value="TRANSCRIPTION FACTOR BHLH62-RELATED"/>
    <property type="match status" value="1"/>
</dbReference>
<accession>A0A8X7S3I4</accession>
<keyword evidence="8" id="KW-1185">Reference proteome</keyword>
<evidence type="ECO:0000259" key="6">
    <source>
        <dbReference type="PROSITE" id="PS50888"/>
    </source>
</evidence>
<dbReference type="OrthoDB" id="690068at2759"/>
<keyword evidence="2" id="KW-0805">Transcription regulation</keyword>
<gene>
    <name evidence="7" type="ORF">Bca52824_035358</name>
</gene>
<dbReference type="GO" id="GO:0005634">
    <property type="term" value="C:nucleus"/>
    <property type="evidence" value="ECO:0007669"/>
    <property type="project" value="UniProtKB-SubCell"/>
</dbReference>
<evidence type="ECO:0000256" key="4">
    <source>
        <dbReference type="ARBA" id="ARBA00023242"/>
    </source>
</evidence>
<dbReference type="SUPFAM" id="SSF47459">
    <property type="entry name" value="HLH, helix-loop-helix DNA-binding domain"/>
    <property type="match status" value="1"/>
</dbReference>
<feature type="domain" description="BHLH" evidence="6">
    <location>
        <begin position="43"/>
        <end position="93"/>
    </location>
</feature>
<dbReference type="GO" id="GO:0003700">
    <property type="term" value="F:DNA-binding transcription factor activity"/>
    <property type="evidence" value="ECO:0007669"/>
    <property type="project" value="TreeGrafter"/>
</dbReference>
<organism evidence="7 8">
    <name type="scientific">Brassica carinata</name>
    <name type="common">Ethiopian mustard</name>
    <name type="synonym">Abyssinian cabbage</name>
    <dbReference type="NCBI Taxonomy" id="52824"/>
    <lineage>
        <taxon>Eukaryota</taxon>
        <taxon>Viridiplantae</taxon>
        <taxon>Streptophyta</taxon>
        <taxon>Embryophyta</taxon>
        <taxon>Tracheophyta</taxon>
        <taxon>Spermatophyta</taxon>
        <taxon>Magnoliopsida</taxon>
        <taxon>eudicotyledons</taxon>
        <taxon>Gunneridae</taxon>
        <taxon>Pentapetalae</taxon>
        <taxon>rosids</taxon>
        <taxon>malvids</taxon>
        <taxon>Brassicales</taxon>
        <taxon>Brassicaceae</taxon>
        <taxon>Brassiceae</taxon>
        <taxon>Brassica</taxon>
    </lineage>
</organism>
<evidence type="ECO:0000313" key="8">
    <source>
        <dbReference type="Proteomes" id="UP000886595"/>
    </source>
</evidence>
<comment type="subcellular location">
    <subcellularLocation>
        <location evidence="1">Nucleus</location>
    </subcellularLocation>
</comment>
<evidence type="ECO:0000313" key="7">
    <source>
        <dbReference type="EMBL" id="KAG2298886.1"/>
    </source>
</evidence>
<dbReference type="InterPro" id="IPR011598">
    <property type="entry name" value="bHLH_dom"/>
</dbReference>
<evidence type="ECO:0000256" key="2">
    <source>
        <dbReference type="ARBA" id="ARBA00023015"/>
    </source>
</evidence>
<dbReference type="PROSITE" id="PS50888">
    <property type="entry name" value="BHLH"/>
    <property type="match status" value="1"/>
</dbReference>
<dbReference type="InterPro" id="IPR024097">
    <property type="entry name" value="bHLH_ZIP_TF"/>
</dbReference>
<keyword evidence="3" id="KW-0804">Transcription</keyword>
<reference evidence="7 8" key="1">
    <citation type="submission" date="2020-02" db="EMBL/GenBank/DDBJ databases">
        <authorList>
            <person name="Ma Q."/>
            <person name="Huang Y."/>
            <person name="Song X."/>
            <person name="Pei D."/>
        </authorList>
    </citation>
    <scope>NUCLEOTIDE SEQUENCE [LARGE SCALE GENOMIC DNA]</scope>
    <source>
        <strain evidence="7">Sxm20200214</strain>
        <tissue evidence="7">Leaf</tissue>
    </source>
</reference>
<dbReference type="AlphaFoldDB" id="A0A8X7S3I4"/>
<feature type="region of interest" description="Disordered" evidence="5">
    <location>
        <begin position="1"/>
        <end position="26"/>
    </location>
</feature>
<comment type="caution">
    <text evidence="7">The sequence shown here is derived from an EMBL/GenBank/DDBJ whole genome shotgun (WGS) entry which is preliminary data.</text>
</comment>
<dbReference type="PANTHER" id="PTHR12565">
    <property type="entry name" value="STEROL REGULATORY ELEMENT-BINDING PROTEIN"/>
    <property type="match status" value="1"/>
</dbReference>
<evidence type="ECO:0000256" key="1">
    <source>
        <dbReference type="ARBA" id="ARBA00004123"/>
    </source>
</evidence>
<dbReference type="InterPro" id="IPR036638">
    <property type="entry name" value="HLH_DNA-bd_sf"/>
</dbReference>